<dbReference type="GO" id="GO:0008270">
    <property type="term" value="F:zinc ion binding"/>
    <property type="evidence" value="ECO:0007669"/>
    <property type="project" value="UniProtKB-KW"/>
</dbReference>
<evidence type="ECO:0000256" key="1">
    <source>
        <dbReference type="ARBA" id="ARBA00022723"/>
    </source>
</evidence>
<name>A0A7J7FN73_DICBM</name>
<evidence type="ECO:0000256" key="2">
    <source>
        <dbReference type="ARBA" id="ARBA00022737"/>
    </source>
</evidence>
<feature type="region of interest" description="Disordered" evidence="5">
    <location>
        <begin position="1"/>
        <end position="21"/>
    </location>
</feature>
<dbReference type="PROSITE" id="PS50805">
    <property type="entry name" value="KRAB"/>
    <property type="match status" value="1"/>
</dbReference>
<dbReference type="Gene3D" id="6.10.140.140">
    <property type="match status" value="1"/>
</dbReference>
<dbReference type="InterPro" id="IPR036051">
    <property type="entry name" value="KRAB_dom_sf"/>
</dbReference>
<keyword evidence="4" id="KW-0862">Zinc</keyword>
<dbReference type="Proteomes" id="UP000551758">
    <property type="component" value="Unassembled WGS sequence"/>
</dbReference>
<dbReference type="AlphaFoldDB" id="A0A7J7FN73"/>
<feature type="domain" description="KRAB" evidence="6">
    <location>
        <begin position="60"/>
        <end position="161"/>
    </location>
</feature>
<evidence type="ECO:0000256" key="4">
    <source>
        <dbReference type="ARBA" id="ARBA00022833"/>
    </source>
</evidence>
<accession>A0A7J7FN73</accession>
<organism evidence="7 8">
    <name type="scientific">Diceros bicornis minor</name>
    <name type="common">South-central black rhinoceros</name>
    <dbReference type="NCBI Taxonomy" id="77932"/>
    <lineage>
        <taxon>Eukaryota</taxon>
        <taxon>Metazoa</taxon>
        <taxon>Chordata</taxon>
        <taxon>Craniata</taxon>
        <taxon>Vertebrata</taxon>
        <taxon>Euteleostomi</taxon>
        <taxon>Mammalia</taxon>
        <taxon>Eutheria</taxon>
        <taxon>Laurasiatheria</taxon>
        <taxon>Perissodactyla</taxon>
        <taxon>Rhinocerotidae</taxon>
        <taxon>Diceros</taxon>
    </lineage>
</organism>
<keyword evidence="8" id="KW-1185">Reference proteome</keyword>
<comment type="caution">
    <text evidence="7">The sequence shown here is derived from an EMBL/GenBank/DDBJ whole genome shotgun (WGS) entry which is preliminary data.</text>
</comment>
<gene>
    <name evidence="7" type="ORF">HPG69_007278</name>
</gene>
<protein>
    <recommendedName>
        <fullName evidence="6">KRAB domain-containing protein</fullName>
    </recommendedName>
</protein>
<evidence type="ECO:0000259" key="6">
    <source>
        <dbReference type="PROSITE" id="PS50805"/>
    </source>
</evidence>
<dbReference type="PANTHER" id="PTHR23232">
    <property type="entry name" value="KRAB DOMAIN C2H2 ZINC FINGER"/>
    <property type="match status" value="1"/>
</dbReference>
<proteinExistence type="predicted"/>
<dbReference type="InterPro" id="IPR013087">
    <property type="entry name" value="Znf_C2H2_type"/>
</dbReference>
<dbReference type="SUPFAM" id="SSF109640">
    <property type="entry name" value="KRAB domain (Kruppel-associated box)"/>
    <property type="match status" value="1"/>
</dbReference>
<dbReference type="PROSITE" id="PS00028">
    <property type="entry name" value="ZINC_FINGER_C2H2_1"/>
    <property type="match status" value="1"/>
</dbReference>
<dbReference type="InterPro" id="IPR050169">
    <property type="entry name" value="Krueppel_C2H2_ZnF"/>
</dbReference>
<reference evidence="7 8" key="1">
    <citation type="journal article" date="2020" name="Mol. Biol. Evol.">
        <title>Interspecific Gene Flow and the Evolution of Specialization in Black and White Rhinoceros.</title>
        <authorList>
            <person name="Moodley Y."/>
            <person name="Westbury M.V."/>
            <person name="Russo I.M."/>
            <person name="Gopalakrishnan S."/>
            <person name="Rakotoarivelo A."/>
            <person name="Olsen R.A."/>
            <person name="Prost S."/>
            <person name="Tunstall T."/>
            <person name="Ryder O.A."/>
            <person name="Dalen L."/>
            <person name="Bruford M.W."/>
        </authorList>
    </citation>
    <scope>NUCLEOTIDE SEQUENCE [LARGE SCALE GENOMIC DNA]</scope>
    <source>
        <strain evidence="7">SBR-YM</strain>
        <tissue evidence="7">Skin</tissue>
    </source>
</reference>
<dbReference type="EMBL" id="JACDTQ010000092">
    <property type="protein sequence ID" value="KAF5929523.1"/>
    <property type="molecule type" value="Genomic_DNA"/>
</dbReference>
<keyword evidence="2" id="KW-0677">Repeat</keyword>
<evidence type="ECO:0000256" key="5">
    <source>
        <dbReference type="SAM" id="MobiDB-lite"/>
    </source>
</evidence>
<evidence type="ECO:0000313" key="7">
    <source>
        <dbReference type="EMBL" id="KAF5929523.1"/>
    </source>
</evidence>
<dbReference type="Pfam" id="PF01352">
    <property type="entry name" value="KRAB"/>
    <property type="match status" value="1"/>
</dbReference>
<keyword evidence="1" id="KW-0479">Metal-binding</keyword>
<dbReference type="PANTHER" id="PTHR23232:SF133">
    <property type="entry name" value="RIKEN CDNA 1700020N01 GENE"/>
    <property type="match status" value="1"/>
</dbReference>
<dbReference type="SMART" id="SM00349">
    <property type="entry name" value="KRAB"/>
    <property type="match status" value="1"/>
</dbReference>
<dbReference type="GO" id="GO:0006355">
    <property type="term" value="P:regulation of DNA-templated transcription"/>
    <property type="evidence" value="ECO:0007669"/>
    <property type="project" value="InterPro"/>
</dbReference>
<dbReference type="InterPro" id="IPR001909">
    <property type="entry name" value="KRAB"/>
</dbReference>
<evidence type="ECO:0000256" key="3">
    <source>
        <dbReference type="ARBA" id="ARBA00022771"/>
    </source>
</evidence>
<evidence type="ECO:0000313" key="8">
    <source>
        <dbReference type="Proteomes" id="UP000551758"/>
    </source>
</evidence>
<sequence>MLSPLHRGGCEPQQSRLRTRRPCSRPRFYHRSVAEAAPMNSPEGPTSVAEMLMDPAQGCVVFEVVAVSFSQEWDLLDEAQRCLCHHVMLEIVVLLFPIGLSNIRPTLKVLRVISRPTSCHQSQHALHQYVFIGVEPRMKRQLLSKLFLWDCHRSGLQSQKAQPCDTCGLLLKDILHLPQHNITHLHQGLSPYGTILHQDPKNQSRGKIYIKDSENLSFVMDHGVHVTEGTLTCTEGEEGFPASPVFLQPQAPQSDGKPHRDRECKEAFEKYVIKGPANELKYEDIVPNRGKPGGYQDYEWMFKLKKFV</sequence>
<dbReference type="CDD" id="cd07765">
    <property type="entry name" value="KRAB_A-box"/>
    <property type="match status" value="1"/>
</dbReference>
<keyword evidence="3" id="KW-0863">Zinc-finger</keyword>